<gene>
    <name evidence="2" type="ORF">HMPREF9449_01935</name>
</gene>
<dbReference type="eggNOG" id="COG4886">
    <property type="taxonomic scope" value="Bacteria"/>
</dbReference>
<dbReference type="AlphaFoldDB" id="H1DJ63"/>
<reference evidence="2 3" key="1">
    <citation type="submission" date="2012-01" db="EMBL/GenBank/DDBJ databases">
        <title>The Genome Sequence of Odoribacter laneus YIT 12061.</title>
        <authorList>
            <consortium name="The Broad Institute Genome Sequencing Platform"/>
            <person name="Earl A."/>
            <person name="Ward D."/>
            <person name="Feldgarden M."/>
            <person name="Gevers D."/>
            <person name="Morotomi M."/>
            <person name="Young S.K."/>
            <person name="Zeng Q."/>
            <person name="Gargeya S."/>
            <person name="Fitzgerald M."/>
            <person name="Haas B."/>
            <person name="Abouelleil A."/>
            <person name="Alvarado L."/>
            <person name="Arachchi H.M."/>
            <person name="Berlin A."/>
            <person name="Chapman S.B."/>
            <person name="Gearin G."/>
            <person name="Goldberg J."/>
            <person name="Griggs A."/>
            <person name="Gujja S."/>
            <person name="Hansen M."/>
            <person name="Heiman D."/>
            <person name="Howarth C."/>
            <person name="Larimer J."/>
            <person name="Lui A."/>
            <person name="MacDonald P.J.P."/>
            <person name="McCowen C."/>
            <person name="Montmayeur A."/>
            <person name="Murphy C."/>
            <person name="Neiman D."/>
            <person name="Pearson M."/>
            <person name="Priest M."/>
            <person name="Roberts A."/>
            <person name="Saif S."/>
            <person name="Shea T."/>
            <person name="Sisk P."/>
            <person name="Stolte C."/>
            <person name="Sykes S."/>
            <person name="Wortman J."/>
            <person name="Nusbaum C."/>
            <person name="Birren B."/>
        </authorList>
    </citation>
    <scope>NUCLEOTIDE SEQUENCE [LARGE SCALE GENOMIC DNA]</scope>
    <source>
        <strain evidence="2 3">YIT 12061</strain>
    </source>
</reference>
<comment type="caution">
    <text evidence="2">The sequence shown here is derived from an EMBL/GenBank/DDBJ whole genome shotgun (WGS) entry which is preliminary data.</text>
</comment>
<accession>H1DJ63</accession>
<dbReference type="Gene3D" id="2.60.40.10">
    <property type="entry name" value="Immunoglobulins"/>
    <property type="match status" value="3"/>
</dbReference>
<dbReference type="InterPro" id="IPR024361">
    <property type="entry name" value="BACON"/>
</dbReference>
<dbReference type="RefSeq" id="WP_009137082.1">
    <property type="nucleotide sequence ID" value="NZ_JH594596.1"/>
</dbReference>
<dbReference type="InterPro" id="IPR013783">
    <property type="entry name" value="Ig-like_fold"/>
</dbReference>
<proteinExistence type="predicted"/>
<dbReference type="SUPFAM" id="SSF49299">
    <property type="entry name" value="PKD domain"/>
    <property type="match status" value="1"/>
</dbReference>
<protein>
    <recommendedName>
        <fullName evidence="1">PKD domain-containing protein</fullName>
    </recommendedName>
</protein>
<dbReference type="CDD" id="cd00146">
    <property type="entry name" value="PKD"/>
    <property type="match status" value="1"/>
</dbReference>
<organism evidence="2 3">
    <name type="scientific">Odoribacter laneus YIT 12061</name>
    <dbReference type="NCBI Taxonomy" id="742817"/>
    <lineage>
        <taxon>Bacteria</taxon>
        <taxon>Pseudomonadati</taxon>
        <taxon>Bacteroidota</taxon>
        <taxon>Bacteroidia</taxon>
        <taxon>Bacteroidales</taxon>
        <taxon>Odoribacteraceae</taxon>
        <taxon>Odoribacter</taxon>
    </lineage>
</organism>
<dbReference type="InterPro" id="IPR032675">
    <property type="entry name" value="LRR_dom_sf"/>
</dbReference>
<evidence type="ECO:0000313" key="3">
    <source>
        <dbReference type="Proteomes" id="UP000004892"/>
    </source>
</evidence>
<dbReference type="PROSITE" id="PS50093">
    <property type="entry name" value="PKD"/>
    <property type="match status" value="1"/>
</dbReference>
<name>H1DJ63_9BACT</name>
<dbReference type="HOGENOM" id="CLU_020663_0_0_10"/>
<dbReference type="Proteomes" id="UP000004892">
    <property type="component" value="Unassembled WGS sequence"/>
</dbReference>
<keyword evidence="3" id="KW-1185">Reference proteome</keyword>
<dbReference type="EMBL" id="ADMC01000025">
    <property type="protein sequence ID" value="EHP46318.1"/>
    <property type="molecule type" value="Genomic_DNA"/>
</dbReference>
<sequence>MKKLIFILCTLVALWACSDKDDPTPVEIPVSLSTDPALLTFEAEGGMQEVHITTNCDKWDVRSADPHFVVNTLDDGFTVTAARNLSTGQLKSNIEVKGTRNGEQITDTVVVVQNGAEQVTLKVEPAQLNFPVEGGRETVGVQVGGTDIWKFATEAAWLTIEKADGILTVTAQKNVLPEKLAATIVLTAGLGENTAETTLEVVQEANLTLGSLIFELTVPAGAKAGLPLYTDETTAVNCVVDWGDGQKETVTANAPTHIYEKEGVYEITVTGTVSRLNSNNPVFNSGDALMRDYITAVKQWGTTGLTSLYNAFWHCTNLRSIPTDTQESFRAITTFESAFEQCSSLEVLPEGLLRSCDKVESFRNSFSQCTSLTSLPENLFASCRLATDFFRTFWKCTSLKSIKEGIFAGCTEAIDFGQCFYTCTALTIIPVSMFDDCKKATGFRFTFGKAPLTGESPYTLHEGIKIHLYERADHTALFTAPAEYGRCFQECTSLSDYAQIEAHGWN</sequence>
<dbReference type="STRING" id="742817.HMPREF9449_01935"/>
<dbReference type="CDD" id="cd14948">
    <property type="entry name" value="BACON"/>
    <property type="match status" value="1"/>
</dbReference>
<feature type="domain" description="PKD" evidence="1">
    <location>
        <begin position="241"/>
        <end position="272"/>
    </location>
</feature>
<dbReference type="SUPFAM" id="SSF52047">
    <property type="entry name" value="RNI-like"/>
    <property type="match status" value="1"/>
</dbReference>
<dbReference type="Gene3D" id="3.80.10.10">
    <property type="entry name" value="Ribonuclease Inhibitor"/>
    <property type="match status" value="1"/>
</dbReference>
<dbReference type="InterPro" id="IPR035986">
    <property type="entry name" value="PKD_dom_sf"/>
</dbReference>
<dbReference type="PATRIC" id="fig|742817.3.peg.2060"/>
<dbReference type="InterPro" id="IPR000601">
    <property type="entry name" value="PKD_dom"/>
</dbReference>
<dbReference type="GeneID" id="98069491"/>
<evidence type="ECO:0000313" key="2">
    <source>
        <dbReference type="EMBL" id="EHP46318.1"/>
    </source>
</evidence>
<evidence type="ECO:0000259" key="1">
    <source>
        <dbReference type="PROSITE" id="PS50093"/>
    </source>
</evidence>